<keyword evidence="2" id="KW-1185">Reference proteome</keyword>
<gene>
    <name evidence="1" type="ORF">SG34_034145</name>
</gene>
<reference evidence="1 2" key="1">
    <citation type="journal article" date="2015" name="Genome Announc.">
        <title>Draft Genome Sequences of Marine Isolates of Thalassomonas viridans and Thalassomonas actiniarum.</title>
        <authorList>
            <person name="Olonade I."/>
            <person name="van Zyl L.J."/>
            <person name="Trindade M."/>
        </authorList>
    </citation>
    <scope>NUCLEOTIDE SEQUENCE [LARGE SCALE GENOMIC DNA]</scope>
    <source>
        <strain evidence="1 2">XOM25</strain>
    </source>
</reference>
<sequence length="78" mass="8633">MPNMAFPWRTRIARRQQNLHDHVDVMVVTTPTQRFAGTQARAAWWAVKDNAMKFFGGKCGVLTSPVAEAGGSLSQSRS</sequence>
<organism evidence="1 2">
    <name type="scientific">Thalassomonas viridans</name>
    <dbReference type="NCBI Taxonomy" id="137584"/>
    <lineage>
        <taxon>Bacteria</taxon>
        <taxon>Pseudomonadati</taxon>
        <taxon>Pseudomonadota</taxon>
        <taxon>Gammaproteobacteria</taxon>
        <taxon>Alteromonadales</taxon>
        <taxon>Colwelliaceae</taxon>
        <taxon>Thalassomonas</taxon>
    </lineage>
</organism>
<proteinExistence type="predicted"/>
<name>A0AAF0CE01_9GAMM</name>
<dbReference type="Proteomes" id="UP000032352">
    <property type="component" value="Chromosome pTvir"/>
</dbReference>
<dbReference type="KEGG" id="tvd:SG34_034145"/>
<evidence type="ECO:0000313" key="1">
    <source>
        <dbReference type="EMBL" id="WDE08925.1"/>
    </source>
</evidence>
<accession>A0AAF0CE01</accession>
<reference evidence="1 2" key="2">
    <citation type="journal article" date="2022" name="Mar. Drugs">
        <title>Bioassay-Guided Fractionation Leads to the Detection of Cholic Acid Generated by the Rare Thalassomonas sp.</title>
        <authorList>
            <person name="Pheiffer F."/>
            <person name="Schneider Y.K."/>
            <person name="Hansen E.H."/>
            <person name="Andersen J.H."/>
            <person name="Isaksson J."/>
            <person name="Busche T."/>
            <person name="R C."/>
            <person name="Kalinowski J."/>
            <person name="Zyl L.V."/>
            <person name="Trindade M."/>
        </authorList>
    </citation>
    <scope>NUCLEOTIDE SEQUENCE [LARGE SCALE GENOMIC DNA]</scope>
    <source>
        <strain evidence="1 2">XOM25</strain>
    </source>
</reference>
<dbReference type="RefSeq" id="WP_274038667.1">
    <property type="nucleotide sequence ID" value="NZ_CP059734.1"/>
</dbReference>
<evidence type="ECO:0000313" key="2">
    <source>
        <dbReference type="Proteomes" id="UP000032352"/>
    </source>
</evidence>
<dbReference type="AlphaFoldDB" id="A0AAF0CE01"/>
<protein>
    <submittedName>
        <fullName evidence="1">Uncharacterized protein</fullName>
    </submittedName>
</protein>
<dbReference type="EMBL" id="CP059734">
    <property type="protein sequence ID" value="WDE08925.1"/>
    <property type="molecule type" value="Genomic_DNA"/>
</dbReference>